<evidence type="ECO:0000259" key="3">
    <source>
        <dbReference type="Pfam" id="PF10342"/>
    </source>
</evidence>
<protein>
    <recommendedName>
        <fullName evidence="3">Yeast cell wall synthesis Kre9/Knh1-like N-terminal domain-containing protein</fullName>
    </recommendedName>
</protein>
<dbReference type="InterPro" id="IPR018466">
    <property type="entry name" value="Kre9/Knh1-like_N"/>
</dbReference>
<keyword evidence="1 2" id="KW-0732">Signal</keyword>
<feature type="domain" description="Yeast cell wall synthesis Kre9/Knh1-like N-terminal" evidence="3">
    <location>
        <begin position="34"/>
        <end position="122"/>
    </location>
</feature>
<keyword evidence="5" id="KW-1185">Reference proteome</keyword>
<dbReference type="AlphaFoldDB" id="A0A9P6BZ56"/>
<feature type="signal peptide" evidence="2">
    <location>
        <begin position="1"/>
        <end position="22"/>
    </location>
</feature>
<gene>
    <name evidence="4" type="ORF">P691DRAFT_809448</name>
</gene>
<sequence>MFMKLSAVAVTLLAAFTGVSHAAPLDVYAPPLLTPTAGEVLIVGNQQNVTWDTSRPPQHITNRTGTLVLAKGGIQDYKNPLATGFDILDGWHIITVPNVQEGDDYQLVLFGDSGNYGPKFSIRY</sequence>
<name>A0A9P6BZ56_9AGAR</name>
<dbReference type="OrthoDB" id="2317741at2759"/>
<feature type="chain" id="PRO_5040500714" description="Yeast cell wall synthesis Kre9/Knh1-like N-terminal domain-containing protein" evidence="2">
    <location>
        <begin position="23"/>
        <end position="124"/>
    </location>
</feature>
<evidence type="ECO:0000256" key="1">
    <source>
        <dbReference type="ARBA" id="ARBA00022729"/>
    </source>
</evidence>
<accession>A0A9P6BZ56</accession>
<evidence type="ECO:0000256" key="2">
    <source>
        <dbReference type="SAM" id="SignalP"/>
    </source>
</evidence>
<proteinExistence type="predicted"/>
<evidence type="ECO:0000313" key="4">
    <source>
        <dbReference type="EMBL" id="KAF9443108.1"/>
    </source>
</evidence>
<reference evidence="4" key="1">
    <citation type="submission" date="2020-11" db="EMBL/GenBank/DDBJ databases">
        <authorList>
            <consortium name="DOE Joint Genome Institute"/>
            <person name="Ahrendt S."/>
            <person name="Riley R."/>
            <person name="Andreopoulos W."/>
            <person name="Labutti K."/>
            <person name="Pangilinan J."/>
            <person name="Ruiz-Duenas F.J."/>
            <person name="Barrasa J.M."/>
            <person name="Sanchez-Garcia M."/>
            <person name="Camarero S."/>
            <person name="Miyauchi S."/>
            <person name="Serrano A."/>
            <person name="Linde D."/>
            <person name="Babiker R."/>
            <person name="Drula E."/>
            <person name="Ayuso-Fernandez I."/>
            <person name="Pacheco R."/>
            <person name="Padilla G."/>
            <person name="Ferreira P."/>
            <person name="Barriuso J."/>
            <person name="Kellner H."/>
            <person name="Castanera R."/>
            <person name="Alfaro M."/>
            <person name="Ramirez L."/>
            <person name="Pisabarro A.G."/>
            <person name="Kuo A."/>
            <person name="Tritt A."/>
            <person name="Lipzen A."/>
            <person name="He G."/>
            <person name="Yan M."/>
            <person name="Ng V."/>
            <person name="Cullen D."/>
            <person name="Martin F."/>
            <person name="Rosso M.-N."/>
            <person name="Henrissat B."/>
            <person name="Hibbett D."/>
            <person name="Martinez A.T."/>
            <person name="Grigoriev I.V."/>
        </authorList>
    </citation>
    <scope>NUCLEOTIDE SEQUENCE</scope>
    <source>
        <strain evidence="4">MF-IS2</strain>
    </source>
</reference>
<dbReference type="Proteomes" id="UP000807342">
    <property type="component" value="Unassembled WGS sequence"/>
</dbReference>
<comment type="caution">
    <text evidence="4">The sequence shown here is derived from an EMBL/GenBank/DDBJ whole genome shotgun (WGS) entry which is preliminary data.</text>
</comment>
<dbReference type="Pfam" id="PF10342">
    <property type="entry name" value="Kre9_KNH"/>
    <property type="match status" value="1"/>
</dbReference>
<dbReference type="EMBL" id="MU151518">
    <property type="protein sequence ID" value="KAF9443108.1"/>
    <property type="molecule type" value="Genomic_DNA"/>
</dbReference>
<organism evidence="4 5">
    <name type="scientific">Macrolepiota fuliginosa MF-IS2</name>
    <dbReference type="NCBI Taxonomy" id="1400762"/>
    <lineage>
        <taxon>Eukaryota</taxon>
        <taxon>Fungi</taxon>
        <taxon>Dikarya</taxon>
        <taxon>Basidiomycota</taxon>
        <taxon>Agaricomycotina</taxon>
        <taxon>Agaricomycetes</taxon>
        <taxon>Agaricomycetidae</taxon>
        <taxon>Agaricales</taxon>
        <taxon>Agaricineae</taxon>
        <taxon>Agaricaceae</taxon>
        <taxon>Macrolepiota</taxon>
    </lineage>
</organism>
<evidence type="ECO:0000313" key="5">
    <source>
        <dbReference type="Proteomes" id="UP000807342"/>
    </source>
</evidence>